<feature type="zinc finger region" description="dksA C4-type" evidence="4">
    <location>
        <begin position="85"/>
        <end position="109"/>
    </location>
</feature>
<dbReference type="PROSITE" id="PS01102">
    <property type="entry name" value="ZF_DKSA_1"/>
    <property type="match status" value="1"/>
</dbReference>
<dbReference type="EMBL" id="SDKM01000014">
    <property type="protein sequence ID" value="RYP85887.1"/>
    <property type="molecule type" value="Genomic_DNA"/>
</dbReference>
<dbReference type="SUPFAM" id="SSF109635">
    <property type="entry name" value="DnaK suppressor protein DksA, alpha-hairpin domain"/>
    <property type="match status" value="1"/>
</dbReference>
<sequence length="114" mass="12550">MQEPRLLLQEERRQVMQRLAGLTDDYDEVVAATLDANQDDEHDPEGATIAFERSQVGALIEQARTHLSEVDAAVARLEAGTYGVCERCGRAIAPGRLEARPTARLCIDCASARR</sequence>
<dbReference type="InterPro" id="IPR000962">
    <property type="entry name" value="Znf_DskA_TraR"/>
</dbReference>
<protein>
    <submittedName>
        <fullName evidence="6">TraR/DksA family transcriptional regulator</fullName>
    </submittedName>
</protein>
<comment type="caution">
    <text evidence="6">The sequence shown here is derived from an EMBL/GenBank/DDBJ whole genome shotgun (WGS) entry which is preliminary data.</text>
</comment>
<evidence type="ECO:0000313" key="7">
    <source>
        <dbReference type="Proteomes" id="UP000295198"/>
    </source>
</evidence>
<dbReference type="Pfam" id="PF01258">
    <property type="entry name" value="zf-dskA_traR"/>
    <property type="match status" value="1"/>
</dbReference>
<dbReference type="RefSeq" id="WP_134717271.1">
    <property type="nucleotide sequence ID" value="NZ_SDKM01000014.1"/>
</dbReference>
<dbReference type="PANTHER" id="PTHR33823">
    <property type="entry name" value="RNA POLYMERASE-BINDING TRANSCRIPTION FACTOR DKSA-RELATED"/>
    <property type="match status" value="1"/>
</dbReference>
<dbReference type="Gene3D" id="1.20.120.910">
    <property type="entry name" value="DksA, coiled-coil domain"/>
    <property type="match status" value="1"/>
</dbReference>
<gene>
    <name evidence="6" type="ORF">EKO23_11310</name>
</gene>
<dbReference type="SUPFAM" id="SSF57716">
    <property type="entry name" value="Glucocorticoid receptor-like (DNA-binding domain)"/>
    <property type="match status" value="1"/>
</dbReference>
<evidence type="ECO:0000256" key="1">
    <source>
        <dbReference type="ARBA" id="ARBA00022723"/>
    </source>
</evidence>
<name>A0A4Q4ZCZ3_9ACTN</name>
<proteinExistence type="predicted"/>
<dbReference type="AlphaFoldDB" id="A0A4Q4ZCZ3"/>
<dbReference type="PROSITE" id="PS51128">
    <property type="entry name" value="ZF_DKSA_2"/>
    <property type="match status" value="1"/>
</dbReference>
<keyword evidence="2" id="KW-0863">Zinc-finger</keyword>
<dbReference type="OrthoDB" id="1121111at2"/>
<evidence type="ECO:0000259" key="5">
    <source>
        <dbReference type="Pfam" id="PF01258"/>
    </source>
</evidence>
<evidence type="ECO:0000256" key="2">
    <source>
        <dbReference type="ARBA" id="ARBA00022771"/>
    </source>
</evidence>
<dbReference type="InterPro" id="IPR020458">
    <property type="entry name" value="Znf_DskA_TraR_CS"/>
</dbReference>
<dbReference type="PANTHER" id="PTHR33823:SF4">
    <property type="entry name" value="GENERAL STRESS PROTEIN 16O"/>
    <property type="match status" value="1"/>
</dbReference>
<keyword evidence="3" id="KW-0862">Zinc</keyword>
<reference evidence="6 7" key="1">
    <citation type="submission" date="2019-01" db="EMBL/GenBank/DDBJ databases">
        <title>Nocardioides guangzhouensis sp. nov., an actinobacterium isolated from soil.</title>
        <authorList>
            <person name="Fu Y."/>
            <person name="Cai Y."/>
            <person name="Lin Z."/>
            <person name="Chen P."/>
        </authorList>
    </citation>
    <scope>NUCLEOTIDE SEQUENCE [LARGE SCALE GENOMIC DNA]</scope>
    <source>
        <strain evidence="6 7">130</strain>
    </source>
</reference>
<accession>A0A4Q4ZCZ3</accession>
<keyword evidence="7" id="KW-1185">Reference proteome</keyword>
<dbReference type="GO" id="GO:0008270">
    <property type="term" value="F:zinc ion binding"/>
    <property type="evidence" value="ECO:0007669"/>
    <property type="project" value="UniProtKB-KW"/>
</dbReference>
<keyword evidence="1" id="KW-0479">Metal-binding</keyword>
<organism evidence="6 7">
    <name type="scientific">Nocardioides guangzhouensis</name>
    <dbReference type="NCBI Taxonomy" id="2497878"/>
    <lineage>
        <taxon>Bacteria</taxon>
        <taxon>Bacillati</taxon>
        <taxon>Actinomycetota</taxon>
        <taxon>Actinomycetes</taxon>
        <taxon>Propionibacteriales</taxon>
        <taxon>Nocardioidaceae</taxon>
        <taxon>Nocardioides</taxon>
    </lineage>
</organism>
<evidence type="ECO:0000313" key="6">
    <source>
        <dbReference type="EMBL" id="RYP85887.1"/>
    </source>
</evidence>
<evidence type="ECO:0000256" key="3">
    <source>
        <dbReference type="ARBA" id="ARBA00022833"/>
    </source>
</evidence>
<dbReference type="InterPro" id="IPR037187">
    <property type="entry name" value="DnaK_N"/>
</dbReference>
<dbReference type="Proteomes" id="UP000295198">
    <property type="component" value="Unassembled WGS sequence"/>
</dbReference>
<evidence type="ECO:0000256" key="4">
    <source>
        <dbReference type="PROSITE-ProRule" id="PRU00510"/>
    </source>
</evidence>
<feature type="domain" description="Zinc finger DksA/TraR C4-type" evidence="5">
    <location>
        <begin position="80"/>
        <end position="112"/>
    </location>
</feature>